<organism evidence="7 8">
    <name type="scientific">Vibrio agarilyticus</name>
    <dbReference type="NCBI Taxonomy" id="2726741"/>
    <lineage>
        <taxon>Bacteria</taxon>
        <taxon>Pseudomonadati</taxon>
        <taxon>Pseudomonadota</taxon>
        <taxon>Gammaproteobacteria</taxon>
        <taxon>Vibrionales</taxon>
        <taxon>Vibrionaceae</taxon>
        <taxon>Vibrio</taxon>
    </lineage>
</organism>
<accession>A0A7X8YG28</accession>
<dbReference type="InterPro" id="IPR022790">
    <property type="entry name" value="GH26_dom"/>
</dbReference>
<comment type="similarity">
    <text evidence="1 4">Belongs to the glycosyl hydrolase 26 family.</text>
</comment>
<dbReference type="Proteomes" id="UP000535589">
    <property type="component" value="Unassembled WGS sequence"/>
</dbReference>
<keyword evidence="3 4" id="KW-0326">Glycosidase</keyword>
<dbReference type="Pfam" id="PF02156">
    <property type="entry name" value="Glyco_hydro_26"/>
    <property type="match status" value="1"/>
</dbReference>
<keyword evidence="8" id="KW-1185">Reference proteome</keyword>
<feature type="active site" description="Nucleophile" evidence="4">
    <location>
        <position position="307"/>
    </location>
</feature>
<name>A0A7X8YG28_9VIBR</name>
<evidence type="ECO:0000256" key="5">
    <source>
        <dbReference type="SAM" id="SignalP"/>
    </source>
</evidence>
<dbReference type="PROSITE" id="PS51764">
    <property type="entry name" value="GH26"/>
    <property type="match status" value="1"/>
</dbReference>
<proteinExistence type="inferred from homology"/>
<keyword evidence="5" id="KW-0732">Signal</keyword>
<feature type="signal peptide" evidence="5">
    <location>
        <begin position="1"/>
        <end position="20"/>
    </location>
</feature>
<evidence type="ECO:0000313" key="8">
    <source>
        <dbReference type="Proteomes" id="UP000535589"/>
    </source>
</evidence>
<dbReference type="SUPFAM" id="SSF51445">
    <property type="entry name" value="(Trans)glycosidases"/>
    <property type="match status" value="1"/>
</dbReference>
<keyword evidence="7" id="KW-0808">Transferase</keyword>
<evidence type="ECO:0000313" key="7">
    <source>
        <dbReference type="EMBL" id="NLS12518.1"/>
    </source>
</evidence>
<protein>
    <submittedName>
        <fullName evidence="7">Glycosyl transferase family 1</fullName>
    </submittedName>
</protein>
<evidence type="ECO:0000259" key="6">
    <source>
        <dbReference type="PROSITE" id="PS51764"/>
    </source>
</evidence>
<gene>
    <name evidence="7" type="ORF">HGP28_06335</name>
</gene>
<evidence type="ECO:0000256" key="1">
    <source>
        <dbReference type="ARBA" id="ARBA00007754"/>
    </source>
</evidence>
<dbReference type="EMBL" id="JABAIK010000005">
    <property type="protein sequence ID" value="NLS12518.1"/>
    <property type="molecule type" value="Genomic_DNA"/>
</dbReference>
<dbReference type="AlphaFoldDB" id="A0A7X8YG28"/>
<comment type="caution">
    <text evidence="7">The sequence shown here is derived from an EMBL/GenBank/DDBJ whole genome shotgun (WGS) entry which is preliminary data.</text>
</comment>
<sequence length="388" mass="43802">MKLNTLIIAMCGALSWSSLAADELINPNATAETKALYENLADLGDKVLFGHEDSLAYGAKWWGYNADGSLNSDIEDVTGRFAAVFGADVGGIGLGNEKNLDGVKFSDYAHYIKETFKMGGVNTISWHMYSPIDEHHSWAKTSYVRELIPGAAHHDKLKKYLDSYIAFNETLKVSIDGKEVWVPIIFRPWHEHNGDWFWWGKGHTTEADYIALWKFTVDYLKEKGQNNLIFAFSPDRSRLDMNDFEDSYQYGYAGDDYVDIIGYDNYWDLGHPSNTQTAAEQQALFVQGLEELTDLAEKKGKVSALTEGGQEGVRETNFWTERFAAGIWENAKTSRIAYALVWRNNNEENGKKGHYYGAYPQDKNAGNFVTFSKNPSAVFVDNIPAMYK</sequence>
<feature type="domain" description="GH26" evidence="6">
    <location>
        <begin position="31"/>
        <end position="381"/>
    </location>
</feature>
<dbReference type="GO" id="GO:0006080">
    <property type="term" value="P:substituted mannan metabolic process"/>
    <property type="evidence" value="ECO:0007669"/>
    <property type="project" value="InterPro"/>
</dbReference>
<feature type="chain" id="PRO_5030830198" evidence="5">
    <location>
        <begin position="21"/>
        <end position="388"/>
    </location>
</feature>
<dbReference type="InterPro" id="IPR000805">
    <property type="entry name" value="Glyco_hydro_26"/>
</dbReference>
<dbReference type="InterPro" id="IPR017853">
    <property type="entry name" value="GH"/>
</dbReference>
<evidence type="ECO:0000256" key="3">
    <source>
        <dbReference type="ARBA" id="ARBA00023295"/>
    </source>
</evidence>
<dbReference type="Gene3D" id="3.20.20.80">
    <property type="entry name" value="Glycosidases"/>
    <property type="match status" value="1"/>
</dbReference>
<feature type="active site" description="Proton donor" evidence="4">
    <location>
        <position position="191"/>
    </location>
</feature>
<dbReference type="PANTHER" id="PTHR40079">
    <property type="entry name" value="MANNAN ENDO-1,4-BETA-MANNOSIDASE E-RELATED"/>
    <property type="match status" value="1"/>
</dbReference>
<dbReference type="GO" id="GO:0016985">
    <property type="term" value="F:mannan endo-1,4-beta-mannosidase activity"/>
    <property type="evidence" value="ECO:0007669"/>
    <property type="project" value="InterPro"/>
</dbReference>
<reference evidence="7 8" key="1">
    <citation type="submission" date="2020-04" db="EMBL/GenBank/DDBJ databases">
        <title>Vibrio sp. SM6, a novel species isolated from seawater.</title>
        <authorList>
            <person name="Wang X."/>
        </authorList>
    </citation>
    <scope>NUCLEOTIDE SEQUENCE [LARGE SCALE GENOMIC DNA]</scope>
    <source>
        <strain evidence="7 8">SM6</strain>
    </source>
</reference>
<keyword evidence="2 4" id="KW-0378">Hydrolase</keyword>
<evidence type="ECO:0000256" key="2">
    <source>
        <dbReference type="ARBA" id="ARBA00022801"/>
    </source>
</evidence>
<dbReference type="GO" id="GO:0016740">
    <property type="term" value="F:transferase activity"/>
    <property type="evidence" value="ECO:0007669"/>
    <property type="project" value="UniProtKB-KW"/>
</dbReference>
<dbReference type="PRINTS" id="PR00739">
    <property type="entry name" value="GLHYDRLASE26"/>
</dbReference>
<dbReference type="PANTHER" id="PTHR40079:SF4">
    <property type="entry name" value="GH26 DOMAIN-CONTAINING PROTEIN-RELATED"/>
    <property type="match status" value="1"/>
</dbReference>
<dbReference type="RefSeq" id="WP_168835618.1">
    <property type="nucleotide sequence ID" value="NZ_JABAIK010000005.1"/>
</dbReference>
<evidence type="ECO:0000256" key="4">
    <source>
        <dbReference type="PROSITE-ProRule" id="PRU01100"/>
    </source>
</evidence>